<organism evidence="1 2">
    <name type="scientific">Lasiosphaeria miniovina</name>
    <dbReference type="NCBI Taxonomy" id="1954250"/>
    <lineage>
        <taxon>Eukaryota</taxon>
        <taxon>Fungi</taxon>
        <taxon>Dikarya</taxon>
        <taxon>Ascomycota</taxon>
        <taxon>Pezizomycotina</taxon>
        <taxon>Sordariomycetes</taxon>
        <taxon>Sordariomycetidae</taxon>
        <taxon>Sordariales</taxon>
        <taxon>Lasiosphaeriaceae</taxon>
        <taxon>Lasiosphaeria</taxon>
    </lineage>
</organism>
<dbReference type="Proteomes" id="UP001172101">
    <property type="component" value="Unassembled WGS sequence"/>
</dbReference>
<keyword evidence="2" id="KW-1185">Reference proteome</keyword>
<dbReference type="GeneID" id="85329626"/>
<evidence type="ECO:0000313" key="2">
    <source>
        <dbReference type="Proteomes" id="UP001172101"/>
    </source>
</evidence>
<reference evidence="1" key="1">
    <citation type="submission" date="2023-06" db="EMBL/GenBank/DDBJ databases">
        <title>Genome-scale phylogeny and comparative genomics of the fungal order Sordariales.</title>
        <authorList>
            <consortium name="Lawrence Berkeley National Laboratory"/>
            <person name="Hensen N."/>
            <person name="Bonometti L."/>
            <person name="Westerberg I."/>
            <person name="Brannstrom I.O."/>
            <person name="Guillou S."/>
            <person name="Cros-Aarteil S."/>
            <person name="Calhoun S."/>
            <person name="Haridas S."/>
            <person name="Kuo A."/>
            <person name="Mondo S."/>
            <person name="Pangilinan J."/>
            <person name="Riley R."/>
            <person name="LaButti K."/>
            <person name="Andreopoulos B."/>
            <person name="Lipzen A."/>
            <person name="Chen C."/>
            <person name="Yanf M."/>
            <person name="Daum C."/>
            <person name="Ng V."/>
            <person name="Clum A."/>
            <person name="Steindorff A."/>
            <person name="Ohm R."/>
            <person name="Martin F."/>
            <person name="Silar P."/>
            <person name="Natvig D."/>
            <person name="Lalanne C."/>
            <person name="Gautier V."/>
            <person name="Ament-velasquez S.L."/>
            <person name="Kruys A."/>
            <person name="Hutchinson M.I."/>
            <person name="Powell A.J."/>
            <person name="Barry K."/>
            <person name="Miller A.N."/>
            <person name="Grigoriev I.V."/>
            <person name="Debuchy R."/>
            <person name="Gladieux P."/>
            <person name="Thoren M.H."/>
            <person name="Johannesson H."/>
        </authorList>
    </citation>
    <scope>NUCLEOTIDE SEQUENCE</scope>
    <source>
        <strain evidence="1">SMH2392-1A</strain>
    </source>
</reference>
<gene>
    <name evidence="1" type="ORF">B0T26DRAFT_758143</name>
</gene>
<sequence>MLALRIIRSQAGASGIPALLAAQRAAVPLRPGRVANSQARRVGTVLGRDPKDDMGGPGGQEIYPASWGIQKHYRIVTALGVATACAVMTFAKLLEWNKDPDSVYVLLHDSTKGELGDVLNLRVKRPEMANLK</sequence>
<accession>A0AA40ED04</accession>
<dbReference type="RefSeq" id="XP_060301783.1">
    <property type="nucleotide sequence ID" value="XM_060446356.1"/>
</dbReference>
<dbReference type="EMBL" id="JAUIRO010000001">
    <property type="protein sequence ID" value="KAK0732906.1"/>
    <property type="molecule type" value="Genomic_DNA"/>
</dbReference>
<name>A0AA40ED04_9PEZI</name>
<dbReference type="AlphaFoldDB" id="A0AA40ED04"/>
<protein>
    <submittedName>
        <fullName evidence="1">Uncharacterized protein</fullName>
    </submittedName>
</protein>
<evidence type="ECO:0000313" key="1">
    <source>
        <dbReference type="EMBL" id="KAK0732906.1"/>
    </source>
</evidence>
<proteinExistence type="predicted"/>
<comment type="caution">
    <text evidence="1">The sequence shown here is derived from an EMBL/GenBank/DDBJ whole genome shotgun (WGS) entry which is preliminary data.</text>
</comment>